<dbReference type="EMBL" id="JBDIZK010000004">
    <property type="protein sequence ID" value="MEN3747348.1"/>
    <property type="molecule type" value="Genomic_DNA"/>
</dbReference>
<comment type="similarity">
    <text evidence="1 2">Belongs to the glycosyl hydrolase 68 family.</text>
</comment>
<dbReference type="InterPro" id="IPR023296">
    <property type="entry name" value="Glyco_hydro_beta-prop_sf"/>
</dbReference>
<evidence type="ECO:0000256" key="1">
    <source>
        <dbReference type="ARBA" id="ARBA00006775"/>
    </source>
</evidence>
<evidence type="ECO:0000313" key="4">
    <source>
        <dbReference type="Proteomes" id="UP001427805"/>
    </source>
</evidence>
<dbReference type="CDD" id="cd08997">
    <property type="entry name" value="GH68"/>
    <property type="match status" value="1"/>
</dbReference>
<evidence type="ECO:0000256" key="2">
    <source>
        <dbReference type="RuleBase" id="RU361220"/>
    </source>
</evidence>
<gene>
    <name evidence="3" type="ORF">TPR58_09215</name>
</gene>
<dbReference type="Pfam" id="PF02435">
    <property type="entry name" value="Glyco_hydro_68"/>
    <property type="match status" value="2"/>
</dbReference>
<dbReference type="InterPro" id="IPR003469">
    <property type="entry name" value="Glyco_hydro_68"/>
</dbReference>
<accession>A0ABV0B6X1</accession>
<keyword evidence="3" id="KW-0378">Hydrolase</keyword>
<dbReference type="Proteomes" id="UP001427805">
    <property type="component" value="Unassembled WGS sequence"/>
</dbReference>
<dbReference type="Gene3D" id="2.115.10.20">
    <property type="entry name" value="Glycosyl hydrolase domain, family 43"/>
    <property type="match status" value="1"/>
</dbReference>
<dbReference type="RefSeq" id="WP_346246338.1">
    <property type="nucleotide sequence ID" value="NZ_JBDIZK010000004.1"/>
</dbReference>
<dbReference type="GO" id="GO:0016787">
    <property type="term" value="F:hydrolase activity"/>
    <property type="evidence" value="ECO:0007669"/>
    <property type="project" value="UniProtKB-KW"/>
</dbReference>
<evidence type="ECO:0000313" key="3">
    <source>
        <dbReference type="EMBL" id="MEN3747348.1"/>
    </source>
</evidence>
<protein>
    <submittedName>
        <fullName evidence="3">Glycoside hydrolase family 68 protein</fullName>
    </submittedName>
</protein>
<dbReference type="SUPFAM" id="SSF75005">
    <property type="entry name" value="Arabinanase/levansucrase/invertase"/>
    <property type="match status" value="1"/>
</dbReference>
<sequence>MRHLDIERRHRGHLRIRTRAGRALTGSSSPGVSEPSIALAPDAWTAAQLRSAPGDPGSPPLIRDEDVVRVSPDLDIWDAWPIQDSDGMPSVMATGETLWMALGSPRFADPEERHGHARIHLLSRGASGWRHLGPALPDGFSPGSREWSGSAVLASDRTSLALYFTATGRRGEPVPTFEQRLFRAEATLRHVNGVFELVDWRSLAEFVVRDPAHYMASDAGTGAVGTIKAFRDPAYFLDPRDERHHVFFAASLAGSRSAFNGVVGSAVALDDPLGAWEIRPPLLSADRLNNELERPHVVYHDGLYYLFWSTQRHVFNPDGATGPTGLYGMVSDRLDGGWTPLNGTGLVFANPAEAPRQAYSWLVMPDLQVTSFIDAWGLEAGDSGTKRFGATFAPMLQLRLDGARAGLVA</sequence>
<name>A0ABV0B6X1_9SPHN</name>
<reference evidence="3 4" key="1">
    <citation type="submission" date="2024-05" db="EMBL/GenBank/DDBJ databases">
        <title>Sphingomonas sp. HF-S3 16S ribosomal RNA gene Genome sequencing and assembly.</title>
        <authorList>
            <person name="Lee H."/>
        </authorList>
    </citation>
    <scope>NUCLEOTIDE SEQUENCE [LARGE SCALE GENOMIC DNA]</scope>
    <source>
        <strain evidence="3 4">HF-S3</strain>
    </source>
</reference>
<keyword evidence="4" id="KW-1185">Reference proteome</keyword>
<comment type="caution">
    <text evidence="3">The sequence shown here is derived from an EMBL/GenBank/DDBJ whole genome shotgun (WGS) entry which is preliminary data.</text>
</comment>
<proteinExistence type="inferred from homology"/>
<organism evidence="3 4">
    <name type="scientific">Sphingomonas rustica</name>
    <dbReference type="NCBI Taxonomy" id="3103142"/>
    <lineage>
        <taxon>Bacteria</taxon>
        <taxon>Pseudomonadati</taxon>
        <taxon>Pseudomonadota</taxon>
        <taxon>Alphaproteobacteria</taxon>
        <taxon>Sphingomonadales</taxon>
        <taxon>Sphingomonadaceae</taxon>
        <taxon>Sphingomonas</taxon>
    </lineage>
</organism>